<dbReference type="CDD" id="cd02116">
    <property type="entry name" value="ACT"/>
    <property type="match status" value="1"/>
</dbReference>
<keyword evidence="2" id="KW-1185">Reference proteome</keyword>
<dbReference type="SUPFAM" id="SSF55021">
    <property type="entry name" value="ACT-like"/>
    <property type="match status" value="1"/>
</dbReference>
<protein>
    <submittedName>
        <fullName evidence="1">ACT domain-containing protein</fullName>
    </submittedName>
</protein>
<dbReference type="EMBL" id="AP014936">
    <property type="protein sequence ID" value="BAU47403.1"/>
    <property type="molecule type" value="Genomic_DNA"/>
</dbReference>
<name>A0A1B4V1T1_9GAMM</name>
<dbReference type="KEGG" id="sva:SVA_0824"/>
<dbReference type="RefSeq" id="WP_096459157.1">
    <property type="nucleotide sequence ID" value="NZ_AP014936.1"/>
</dbReference>
<reference evidence="1 2" key="1">
    <citation type="submission" date="2015-08" db="EMBL/GenBank/DDBJ databases">
        <title>Complete genome sequence of Sulfurifustis variabilis.</title>
        <authorList>
            <person name="Miura A."/>
            <person name="Kojima H."/>
            <person name="Fukui M."/>
        </authorList>
    </citation>
    <scope>NUCLEOTIDE SEQUENCE [LARGE SCALE GENOMIC DNA]</scope>
    <source>
        <strain evidence="2">skN76</strain>
    </source>
</reference>
<dbReference type="InterPro" id="IPR045865">
    <property type="entry name" value="ACT-like_dom_sf"/>
</dbReference>
<dbReference type="Gene3D" id="3.30.2130.10">
    <property type="entry name" value="VC0802-like"/>
    <property type="match status" value="1"/>
</dbReference>
<proteinExistence type="predicted"/>
<organism evidence="1 2">
    <name type="scientific">Sulfurifustis variabilis</name>
    <dbReference type="NCBI Taxonomy" id="1675686"/>
    <lineage>
        <taxon>Bacteria</taxon>
        <taxon>Pseudomonadati</taxon>
        <taxon>Pseudomonadota</taxon>
        <taxon>Gammaproteobacteria</taxon>
        <taxon>Acidiferrobacterales</taxon>
        <taxon>Acidiferrobacteraceae</taxon>
        <taxon>Sulfurifustis</taxon>
    </lineage>
</organism>
<gene>
    <name evidence="1" type="ORF">SVA_0824</name>
</gene>
<accession>A0A1B4V1T1</accession>
<dbReference type="AlphaFoldDB" id="A0A1B4V1T1"/>
<sequence>MAQSIKKVDYYAAQVPNKRGEAARALSALAESNVNLLAFTGFPTGNGRSQLDFVPEDGAAFRAAARRAGIKVRPRKTGFVVMGDDRPGAIARVLKRLADARINVTAVDAVCAGKGRYGAILWVRPTQVRKAAKALGAK</sequence>
<evidence type="ECO:0000313" key="1">
    <source>
        <dbReference type="EMBL" id="BAU47403.1"/>
    </source>
</evidence>
<evidence type="ECO:0000313" key="2">
    <source>
        <dbReference type="Proteomes" id="UP000218899"/>
    </source>
</evidence>
<dbReference type="OrthoDB" id="7060520at2"/>
<dbReference type="Proteomes" id="UP000218899">
    <property type="component" value="Chromosome"/>
</dbReference>